<gene>
    <name evidence="11" type="ORF">E4634_05615</name>
</gene>
<dbReference type="Proteomes" id="UP000298050">
    <property type="component" value="Unassembled WGS sequence"/>
</dbReference>
<dbReference type="GO" id="GO:0008237">
    <property type="term" value="F:metallopeptidase activity"/>
    <property type="evidence" value="ECO:0007669"/>
    <property type="project" value="UniProtKB-KW"/>
</dbReference>
<evidence type="ECO:0000256" key="4">
    <source>
        <dbReference type="ARBA" id="ARBA00022670"/>
    </source>
</evidence>
<dbReference type="GO" id="GO:0004177">
    <property type="term" value="F:aminopeptidase activity"/>
    <property type="evidence" value="ECO:0007669"/>
    <property type="project" value="UniProtKB-KW"/>
</dbReference>
<organism evidence="11 12">
    <name type="scientific">Mangrovimicrobium sediminis</name>
    <dbReference type="NCBI Taxonomy" id="2562682"/>
    <lineage>
        <taxon>Bacteria</taxon>
        <taxon>Pseudomonadati</taxon>
        <taxon>Pseudomonadota</taxon>
        <taxon>Gammaproteobacteria</taxon>
        <taxon>Cellvibrionales</taxon>
        <taxon>Halieaceae</taxon>
        <taxon>Mangrovimicrobium</taxon>
    </lineage>
</organism>
<dbReference type="NCBIfam" id="NF002759">
    <property type="entry name" value="PRK02813.1"/>
    <property type="match status" value="1"/>
</dbReference>
<keyword evidence="6 9" id="KW-0378">Hydrolase</keyword>
<evidence type="ECO:0000313" key="12">
    <source>
        <dbReference type="Proteomes" id="UP000298050"/>
    </source>
</evidence>
<dbReference type="PANTHER" id="PTHR28570">
    <property type="entry name" value="ASPARTYL AMINOPEPTIDASE"/>
    <property type="match status" value="1"/>
</dbReference>
<keyword evidence="5 9" id="KW-0479">Metal-binding</keyword>
<dbReference type="AlphaFoldDB" id="A0A4Z0M5N2"/>
<dbReference type="EC" id="3.4.11.-" evidence="10"/>
<dbReference type="CDD" id="cd05658">
    <property type="entry name" value="M18_DAP"/>
    <property type="match status" value="1"/>
</dbReference>
<accession>A0A4Z0M5N2</accession>
<dbReference type="InterPro" id="IPR001948">
    <property type="entry name" value="Peptidase_M18"/>
</dbReference>
<proteinExistence type="inferred from homology"/>
<dbReference type="Gene3D" id="3.40.630.10">
    <property type="entry name" value="Zn peptidases"/>
    <property type="match status" value="1"/>
</dbReference>
<evidence type="ECO:0000256" key="1">
    <source>
        <dbReference type="ARBA" id="ARBA00001947"/>
    </source>
</evidence>
<dbReference type="Gene3D" id="2.30.250.10">
    <property type="entry name" value="Aminopeptidase i, Domain 2"/>
    <property type="match status" value="1"/>
</dbReference>
<evidence type="ECO:0000256" key="8">
    <source>
        <dbReference type="ARBA" id="ARBA00023049"/>
    </source>
</evidence>
<keyword evidence="3 9" id="KW-0031">Aminopeptidase</keyword>
<dbReference type="Pfam" id="PF02127">
    <property type="entry name" value="Peptidase_M18"/>
    <property type="match status" value="1"/>
</dbReference>
<name>A0A4Z0M5N2_9GAMM</name>
<evidence type="ECO:0000256" key="2">
    <source>
        <dbReference type="ARBA" id="ARBA00008290"/>
    </source>
</evidence>
<protein>
    <recommendedName>
        <fullName evidence="10">M18 family aminopeptidase</fullName>
        <ecNumber evidence="10">3.4.11.-</ecNumber>
    </recommendedName>
</protein>
<evidence type="ECO:0000256" key="6">
    <source>
        <dbReference type="ARBA" id="ARBA00022801"/>
    </source>
</evidence>
<comment type="cofactor">
    <cofactor evidence="1 10">
        <name>Zn(2+)</name>
        <dbReference type="ChEBI" id="CHEBI:29105"/>
    </cofactor>
</comment>
<dbReference type="EMBL" id="SRLE01000005">
    <property type="protein sequence ID" value="TGD74678.1"/>
    <property type="molecule type" value="Genomic_DNA"/>
</dbReference>
<dbReference type="FunFam" id="2.30.250.10:FF:000003">
    <property type="entry name" value="Probable M18 family aminopeptidase 2"/>
    <property type="match status" value="1"/>
</dbReference>
<evidence type="ECO:0000313" key="11">
    <source>
        <dbReference type="EMBL" id="TGD74678.1"/>
    </source>
</evidence>
<reference evidence="11 12" key="1">
    <citation type="submission" date="2019-04" db="EMBL/GenBank/DDBJ databases">
        <title>Taxonomy of novel Haliea sp. from mangrove soil of West Coast of India.</title>
        <authorList>
            <person name="Verma A."/>
            <person name="Kumar P."/>
            <person name="Krishnamurthi S."/>
        </authorList>
    </citation>
    <scope>NUCLEOTIDE SEQUENCE [LARGE SCALE GENOMIC DNA]</scope>
    <source>
        <strain evidence="11 12">SAOS-164</strain>
    </source>
</reference>
<comment type="similarity">
    <text evidence="2 9">Belongs to the peptidase M18 family.</text>
</comment>
<keyword evidence="12" id="KW-1185">Reference proteome</keyword>
<comment type="caution">
    <text evidence="11">The sequence shown here is derived from an EMBL/GenBank/DDBJ whole genome shotgun (WGS) entry which is preliminary data.</text>
</comment>
<dbReference type="PANTHER" id="PTHR28570:SF3">
    <property type="entry name" value="ASPARTYL AMINOPEPTIDASE"/>
    <property type="match status" value="1"/>
</dbReference>
<dbReference type="RefSeq" id="WP_135441669.1">
    <property type="nucleotide sequence ID" value="NZ_SRLE01000005.1"/>
</dbReference>
<evidence type="ECO:0000256" key="7">
    <source>
        <dbReference type="ARBA" id="ARBA00022833"/>
    </source>
</evidence>
<evidence type="ECO:0000256" key="5">
    <source>
        <dbReference type="ARBA" id="ARBA00022723"/>
    </source>
</evidence>
<keyword evidence="8 9" id="KW-0482">Metalloprotease</keyword>
<dbReference type="InterPro" id="IPR023358">
    <property type="entry name" value="Peptidase_M18_dom2"/>
</dbReference>
<dbReference type="GO" id="GO:0006508">
    <property type="term" value="P:proteolysis"/>
    <property type="evidence" value="ECO:0007669"/>
    <property type="project" value="UniProtKB-KW"/>
</dbReference>
<sequence length="436" mass="46925">MSEQDTFNNDLCAFLARATTPFHVVSALAEELAAAGFIALAEDEAWSLQPGGRYYVVRNGSSIVAFGIGEQAGPEEGVRLVGAHTDSPCLMAKPSPERQRQGYLQVGVQVYGGALLNPWFDRDLSLAGRVSFRDAQGQLRSALIDFRDPIAVIPSLAIHLDREANNSRTINAQTDIPPILCQLTEGEKVEFRALLRERLLQEHPDCGAQEVLDFELCFYDTQPAAVVGLRGDFIASARLDNLLSCYVGLCALKQWDGVSSVLLVCNDHEEVGSLSASGAQGPFLASVLERMAGDRAAYARLTDRSMLISADNAHGIHPNYADRHDENHGPLLNRGPVIKINASQRYASNSETAGLFRMLAAEVEVPVQSFVVRSDMACGSTIGPITAGAVGVRTLDIGVSTFAMHSIRELAGAADAANLVRVLARFYNFPGALGAR</sequence>
<dbReference type="PRINTS" id="PR00932">
    <property type="entry name" value="AMINO1PTASE"/>
</dbReference>
<evidence type="ECO:0000256" key="9">
    <source>
        <dbReference type="RuleBase" id="RU004386"/>
    </source>
</evidence>
<keyword evidence="7 9" id="KW-0862">Zinc</keyword>
<dbReference type="OrthoDB" id="5288740at2"/>
<evidence type="ECO:0000256" key="3">
    <source>
        <dbReference type="ARBA" id="ARBA00022438"/>
    </source>
</evidence>
<dbReference type="GO" id="GO:0008270">
    <property type="term" value="F:zinc ion binding"/>
    <property type="evidence" value="ECO:0007669"/>
    <property type="project" value="InterPro"/>
</dbReference>
<dbReference type="SUPFAM" id="SSF53187">
    <property type="entry name" value="Zn-dependent exopeptidases"/>
    <property type="match status" value="1"/>
</dbReference>
<keyword evidence="4 9" id="KW-0645">Protease</keyword>
<dbReference type="SUPFAM" id="SSF101821">
    <property type="entry name" value="Aminopeptidase/glucanase lid domain"/>
    <property type="match status" value="1"/>
</dbReference>
<dbReference type="GO" id="GO:0005737">
    <property type="term" value="C:cytoplasm"/>
    <property type="evidence" value="ECO:0007669"/>
    <property type="project" value="UniProtKB-ARBA"/>
</dbReference>
<evidence type="ECO:0000256" key="10">
    <source>
        <dbReference type="RuleBase" id="RU004387"/>
    </source>
</evidence>